<name>A0A425DHS9_APHAT</name>
<evidence type="ECO:0000313" key="2">
    <source>
        <dbReference type="EMBL" id="RQM28816.1"/>
    </source>
</evidence>
<protein>
    <submittedName>
        <fullName evidence="2">Uncharacterized protein</fullName>
    </submittedName>
</protein>
<sequence length="85" mass="9735">MDTAPENSPIRRASKNKVHPFAASLQDPNPSDGSATWLPWSRWCRCFAPRPPLDLKVNHDPMLTDHERRLYSCEYYSNGTMDSSL</sequence>
<dbReference type="EMBL" id="MZMZ02001615">
    <property type="protein sequence ID" value="RQM28816.1"/>
    <property type="molecule type" value="Genomic_DNA"/>
</dbReference>
<dbReference type="Proteomes" id="UP000284702">
    <property type="component" value="Unassembled WGS sequence"/>
</dbReference>
<gene>
    <name evidence="2" type="ORF">B5M09_004564</name>
</gene>
<proteinExistence type="predicted"/>
<reference evidence="2" key="1">
    <citation type="submission" date="2018-07" db="EMBL/GenBank/DDBJ databases">
        <title>Annotation of Aphanomyces astaci genome assembly.</title>
        <authorList>
            <person name="Studholme D.J."/>
        </authorList>
    </citation>
    <scope>NUCLEOTIDE SEQUENCE [LARGE SCALE GENOMIC DNA]</scope>
    <source>
        <strain evidence="2">Pc</strain>
    </source>
</reference>
<organism evidence="2 3">
    <name type="scientific">Aphanomyces astaci</name>
    <name type="common">Crayfish plague agent</name>
    <dbReference type="NCBI Taxonomy" id="112090"/>
    <lineage>
        <taxon>Eukaryota</taxon>
        <taxon>Sar</taxon>
        <taxon>Stramenopiles</taxon>
        <taxon>Oomycota</taxon>
        <taxon>Saprolegniomycetes</taxon>
        <taxon>Saprolegniales</taxon>
        <taxon>Verrucalvaceae</taxon>
        <taxon>Aphanomyces</taxon>
    </lineage>
</organism>
<keyword evidence="3" id="KW-1185">Reference proteome</keyword>
<accession>A0A425DHS9</accession>
<feature type="region of interest" description="Disordered" evidence="1">
    <location>
        <begin position="1"/>
        <end position="32"/>
    </location>
</feature>
<evidence type="ECO:0000256" key="1">
    <source>
        <dbReference type="SAM" id="MobiDB-lite"/>
    </source>
</evidence>
<comment type="caution">
    <text evidence="2">The sequence shown here is derived from an EMBL/GenBank/DDBJ whole genome shotgun (WGS) entry which is preliminary data.</text>
</comment>
<dbReference type="AlphaFoldDB" id="A0A425DHS9"/>
<dbReference type="VEuPathDB" id="FungiDB:H257_16221"/>
<evidence type="ECO:0000313" key="3">
    <source>
        <dbReference type="Proteomes" id="UP000284702"/>
    </source>
</evidence>